<dbReference type="GO" id="GO:0031080">
    <property type="term" value="C:nuclear pore outer ring"/>
    <property type="evidence" value="ECO:0007669"/>
    <property type="project" value="TreeGrafter"/>
</dbReference>
<evidence type="ECO:0000313" key="8">
    <source>
        <dbReference type="EMBL" id="CEJ93341.1"/>
    </source>
</evidence>
<evidence type="ECO:0000313" key="9">
    <source>
        <dbReference type="Proteomes" id="UP000039046"/>
    </source>
</evidence>
<evidence type="ECO:0000256" key="6">
    <source>
        <dbReference type="ARBA" id="ARBA00023242"/>
    </source>
</evidence>
<evidence type="ECO:0000256" key="7">
    <source>
        <dbReference type="RuleBase" id="RU365072"/>
    </source>
</evidence>
<dbReference type="OrthoDB" id="3098at2759"/>
<dbReference type="STRING" id="1531966.A0A0A1T8B6"/>
<dbReference type="GO" id="GO:0006406">
    <property type="term" value="P:mRNA export from nucleus"/>
    <property type="evidence" value="ECO:0007669"/>
    <property type="project" value="TreeGrafter"/>
</dbReference>
<keyword evidence="3" id="KW-0653">Protein transport</keyword>
<keyword evidence="2" id="KW-0509">mRNA transport</keyword>
<dbReference type="Proteomes" id="UP000039046">
    <property type="component" value="Unassembled WGS sequence"/>
</dbReference>
<dbReference type="Pfam" id="PF04121">
    <property type="entry name" value="Nup84_Nup100"/>
    <property type="match status" value="1"/>
</dbReference>
<keyword evidence="6 7" id="KW-0539">Nucleus</keyword>
<dbReference type="InterPro" id="IPR007252">
    <property type="entry name" value="Nup84/Nup107"/>
</dbReference>
<evidence type="ECO:0000256" key="4">
    <source>
        <dbReference type="ARBA" id="ARBA00023010"/>
    </source>
</evidence>
<comment type="function">
    <text evidence="7">Functions as a component of the nuclear pore complex (NPC).</text>
</comment>
<comment type="subunit">
    <text evidence="7">Part of the nuclear pore complex (NPC).</text>
</comment>
<keyword evidence="5 7" id="KW-0906">Nuclear pore complex</keyword>
<keyword evidence="1 7" id="KW-0813">Transport</keyword>
<name>A0A0A1T8B6_9HYPO</name>
<gene>
    <name evidence="8" type="ORF">VHEMI08934</name>
</gene>
<evidence type="ECO:0000256" key="5">
    <source>
        <dbReference type="ARBA" id="ARBA00023132"/>
    </source>
</evidence>
<dbReference type="PANTHER" id="PTHR13003">
    <property type="entry name" value="NUP107-RELATED"/>
    <property type="match status" value="1"/>
</dbReference>
<dbReference type="Gene3D" id="1.20.190.50">
    <property type="match status" value="1"/>
</dbReference>
<sequence>MNSTTPLFGTADLPPATFRPEVEDFANALDECLSPFLSPADRRERLLDLPRRYHENALRRLAKARPRRARESQVDIMDMDMDDGTSLRSSLPLDADEMRSLEEEIQTWDLVRRLFPLRHADSAAMSFDRDTIVNGSHRNNDAVHEFLLTDSLAQERRAVLQWLQNNAASGPDIDTLVEDLQKNADRGDIIAHGWLHTRSAIKLRKSMTGWPHLLDKQSPSIAQSHVSSAGAPLVTQLDPDAITRQGRKLEPQDEFFERAIWLGCFEHLRRGSDPEVIREWCQDRTELWRSISMSAMLLPTNDFDRSIDASPESLALWRRMCYGLAKHGGSDDYERAVYGILSGDISSVEKVSESWDDFLFANYNALLRTQIDNYLLSQCPADAVSTLTQSFSVFDALQFHGGKDNVEKKLISTLESRKSIQAEAMQPTKALQASFLSQEMSRHLYEQGLAVTEDARKARLSLLLRRSDNDELKVAKQKFFGLNQADGMRIVAHIYILNTLIEQLDANEGKSVQDTPAHWRYTQENILAAYTDYLRRANLPELIPMYCSILEAPRRYEVLSWNLIHETEAKQRLVQLKLIKNAGVDVVRFVETQAAMLFDELSKTPERLAASNQFSILAPGSKASKQARGIQADFFGDDEGEIETRHEHMIRALEWLMLVHETWPKVFSIGTRVYTHFLKHMNLNAARQLMQRVPFDAIVRELIEEDDSEPDIGSLQFWALHLGQSNITDVSAVEALSDARNFRELESLVKALDNLETIASLVVISPEMPAKNKDFWDKTAEETRAVKENMQPLLSGWLLAGIADGDKDLKTLRDKFLPETILAFISALHFAGTNLSRDNLLECMELSATIAERGSDLADAFVEAKRMKELVEAFAACSRALAVSGADKRGVAPGSSKKVKDMGWSRDLWSITTSQ</sequence>
<dbReference type="PANTHER" id="PTHR13003:SF2">
    <property type="entry name" value="NUCLEAR PORE COMPLEX PROTEIN NUP107"/>
    <property type="match status" value="1"/>
</dbReference>
<keyword evidence="7" id="KW-0472">Membrane</keyword>
<proteinExistence type="inferred from homology"/>
<keyword evidence="9" id="KW-1185">Reference proteome</keyword>
<keyword evidence="4 7" id="KW-0811">Translocation</keyword>
<dbReference type="AlphaFoldDB" id="A0A0A1T8B6"/>
<dbReference type="GO" id="GO:0000973">
    <property type="term" value="P:post-transcriptional tethering of RNA polymerase II gene DNA at nuclear periphery"/>
    <property type="evidence" value="ECO:0007669"/>
    <property type="project" value="TreeGrafter"/>
</dbReference>
<dbReference type="GO" id="GO:0031965">
    <property type="term" value="C:nuclear membrane"/>
    <property type="evidence" value="ECO:0007669"/>
    <property type="project" value="UniProtKB-SubCell"/>
</dbReference>
<dbReference type="GO" id="GO:0017056">
    <property type="term" value="F:structural constituent of nuclear pore"/>
    <property type="evidence" value="ECO:0007669"/>
    <property type="project" value="UniProtKB-UniRule"/>
</dbReference>
<organism evidence="8 9">
    <name type="scientific">[Torrubiella] hemipterigena</name>
    <dbReference type="NCBI Taxonomy" id="1531966"/>
    <lineage>
        <taxon>Eukaryota</taxon>
        <taxon>Fungi</taxon>
        <taxon>Dikarya</taxon>
        <taxon>Ascomycota</taxon>
        <taxon>Pezizomycotina</taxon>
        <taxon>Sordariomycetes</taxon>
        <taxon>Hypocreomycetidae</taxon>
        <taxon>Hypocreales</taxon>
        <taxon>Clavicipitaceae</taxon>
        <taxon>Clavicipitaceae incertae sedis</taxon>
        <taxon>'Torrubiella' clade</taxon>
    </lineage>
</organism>
<evidence type="ECO:0000256" key="3">
    <source>
        <dbReference type="ARBA" id="ARBA00022927"/>
    </source>
</evidence>
<dbReference type="GO" id="GO:0006606">
    <property type="term" value="P:protein import into nucleus"/>
    <property type="evidence" value="ECO:0007669"/>
    <property type="project" value="TreeGrafter"/>
</dbReference>
<dbReference type="HOGENOM" id="CLU_005882_1_0_1"/>
<dbReference type="Gene3D" id="1.10.3450.20">
    <property type="match status" value="1"/>
</dbReference>
<accession>A0A0A1T8B6</accession>
<dbReference type="EMBL" id="CDHN01000005">
    <property type="protein sequence ID" value="CEJ93341.1"/>
    <property type="molecule type" value="Genomic_DNA"/>
</dbReference>
<comment type="subcellular location">
    <subcellularLocation>
        <location evidence="7">Nucleus</location>
        <location evidence="7">Nuclear pore complex</location>
    </subcellularLocation>
    <subcellularLocation>
        <location evidence="7">Nucleus membrane</location>
    </subcellularLocation>
</comment>
<reference evidence="8 9" key="1">
    <citation type="journal article" date="2015" name="Genome Announc.">
        <title>Draft Genome Sequence and Gene Annotation of the Entomopathogenic Fungus Verticillium hemipterigenum.</title>
        <authorList>
            <person name="Horn F."/>
            <person name="Habel A."/>
            <person name="Scharf D.H."/>
            <person name="Dworschak J."/>
            <person name="Brakhage A.A."/>
            <person name="Guthke R."/>
            <person name="Hertweck C."/>
            <person name="Linde J."/>
        </authorList>
    </citation>
    <scope>NUCLEOTIDE SEQUENCE [LARGE SCALE GENOMIC DNA]</scope>
</reference>
<comment type="similarity">
    <text evidence="7">Belongs to the nucleoporin Nup84/Nup107 family.</text>
</comment>
<evidence type="ECO:0000256" key="2">
    <source>
        <dbReference type="ARBA" id="ARBA00022816"/>
    </source>
</evidence>
<protein>
    <recommendedName>
        <fullName evidence="7">Nuclear pore complex protein</fullName>
    </recommendedName>
</protein>
<evidence type="ECO:0000256" key="1">
    <source>
        <dbReference type="ARBA" id="ARBA00022448"/>
    </source>
</evidence>